<dbReference type="PATRIC" id="fig|909420.4.peg.22"/>
<name>E6MTY9_NEIMH</name>
<protein>
    <submittedName>
        <fullName evidence="1">Uncharacterized protein</fullName>
    </submittedName>
</protein>
<dbReference type="Proteomes" id="UP000032707">
    <property type="component" value="Unassembled WGS sequence"/>
</dbReference>
<evidence type="ECO:0000313" key="1">
    <source>
        <dbReference type="EMBL" id="EFV64948.1"/>
    </source>
</evidence>
<accession>E6MTY9</accession>
<comment type="caution">
    <text evidence="1">The sequence shown here is derived from an EMBL/GenBank/DDBJ whole genome shotgun (WGS) entry which is preliminary data.</text>
</comment>
<gene>
    <name evidence="1" type="ORF">NMH_0231</name>
</gene>
<proteinExistence type="predicted"/>
<dbReference type="EMBL" id="AEQZ01000001">
    <property type="protein sequence ID" value="EFV64948.1"/>
    <property type="molecule type" value="Genomic_DNA"/>
</dbReference>
<reference evidence="1 2" key="1">
    <citation type="journal article" date="2011" name="J. Bacteriol.">
        <title>Genome sequence of Neisseria meningitidis serogroup B strain H44/76.</title>
        <authorList>
            <person name="Piet J.R."/>
            <person name="Huis In 't Veld R.A."/>
            <person name="van Schaik B.D."/>
            <person name="van Kampen A.H."/>
            <person name="Baas F."/>
            <person name="van de Beek D."/>
            <person name="Pannekoek Y."/>
            <person name="van der Ende A."/>
        </authorList>
    </citation>
    <scope>NUCLEOTIDE SEQUENCE [LARGE SCALE GENOMIC DNA]</scope>
    <source>
        <strain evidence="1 2">H44/76</strain>
    </source>
</reference>
<sequence>MFSFMLKSTPHLFLLDKGKFIMKLEASKQASRSLKNHLL</sequence>
<evidence type="ECO:0000313" key="2">
    <source>
        <dbReference type="Proteomes" id="UP000032707"/>
    </source>
</evidence>
<organism evidence="1 2">
    <name type="scientific">Neisseria meningitidis serogroup B / serotype 15 (strain H44/76)</name>
    <dbReference type="NCBI Taxonomy" id="909420"/>
    <lineage>
        <taxon>Bacteria</taxon>
        <taxon>Pseudomonadati</taxon>
        <taxon>Pseudomonadota</taxon>
        <taxon>Betaproteobacteria</taxon>
        <taxon>Neisseriales</taxon>
        <taxon>Neisseriaceae</taxon>
        <taxon>Neisseria</taxon>
    </lineage>
</organism>
<dbReference type="AlphaFoldDB" id="E6MTY9"/>